<accession>A0A7I8WDZ8</accession>
<evidence type="ECO:0000256" key="5">
    <source>
        <dbReference type="ARBA" id="ARBA00022989"/>
    </source>
</evidence>
<sequence>MIDGATIELVRLVRRGLDYSKKDVTVNVEVIYADHLDFPSVTICNQNKFRMTSSMELNLYKFLSNVYSSNGNNNVSFDQNLPKDLINNIEYIYDFSRHKQSNLIFNCYWAGEKCPGEYITKSITDYGICYTFNSPSSLKQTKSLTVTESGLNNALSLLLNLEQYEYMPGPDNDAGVKIFLHDDYKRPLMSDLGFAVAAGMHTLVGIKRTESESLGDPFGKCIKSNYKSHAECIDHCRLRASANICKCTPYEASAILTEPNQSYKRLCSIIENYGCIRTSLDKIKKDKNNCSCSVPCKQIIYEPNLSFSAISQFEADKVILGNVNRMETLKEEYLNVLEIGEKKIEKKYNLNYKFIEPFVKDMKLFLSYFKSTHKIYKSNEFFNGIGISLIESLSTDISNLTENFLRIENAVHSARMIELYEIFMQMFDTTKYFKERLFGPILIQKTFLNFDLEDCISTIETIDLSESSATCNNFMKHFRFSVFNSLSSNFKEFWIIALREAEIFLGNSDTVHHFQSEYIMEIERIFGMDKTNAKLPYETNCKQFFTNLLFEQEFLQFHGTDNNITNFEIGNRIRNVISGLFNIEEIFNDQKFQSVCLLKEKYNFFTPIHSEIWKIQNSSSDFLINSIDFKEELNSIDIIHRDVSSKVYLLELYLDKNSSITKVNITEMFELENFFIDIKTLISFYESINRQFTIFDKHVKQITKELGLLEDAVEKNLKWPYPIKDDTNLTVVYETVNEFYKIYNKSKVEYNIQHNCSEKALEKALQNSWSECFLHLADAIGHFGLKLPKVVTKSFTEIQYKYNDLHIFMAEFNEISKINKDFFLKNFAKVDVFYKEMNYQKITQQEKFGFLSLLSEVGGFMGLVLGASVITIIEFIEFFVYKIILNISENINRNKKIGNIHCENV</sequence>
<evidence type="ECO:0000256" key="9">
    <source>
        <dbReference type="ARBA" id="ARBA00023201"/>
    </source>
</evidence>
<organism evidence="13 14">
    <name type="scientific">Dimorphilus gyrociliatus</name>
    <dbReference type="NCBI Taxonomy" id="2664684"/>
    <lineage>
        <taxon>Eukaryota</taxon>
        <taxon>Metazoa</taxon>
        <taxon>Spiralia</taxon>
        <taxon>Lophotrochozoa</taxon>
        <taxon>Annelida</taxon>
        <taxon>Polychaeta</taxon>
        <taxon>Polychaeta incertae sedis</taxon>
        <taxon>Dinophilidae</taxon>
        <taxon>Dimorphilus</taxon>
    </lineage>
</organism>
<feature type="transmembrane region" description="Helical" evidence="12">
    <location>
        <begin position="860"/>
        <end position="885"/>
    </location>
</feature>
<dbReference type="AlphaFoldDB" id="A0A7I8WDZ8"/>
<comment type="subcellular location">
    <subcellularLocation>
        <location evidence="1">Membrane</location>
        <topology evidence="1">Multi-pass membrane protein</topology>
    </subcellularLocation>
</comment>
<evidence type="ECO:0000256" key="6">
    <source>
        <dbReference type="ARBA" id="ARBA00023053"/>
    </source>
</evidence>
<evidence type="ECO:0000256" key="11">
    <source>
        <dbReference type="RuleBase" id="RU000679"/>
    </source>
</evidence>
<keyword evidence="14" id="KW-1185">Reference proteome</keyword>
<dbReference type="GO" id="GO:0005886">
    <property type="term" value="C:plasma membrane"/>
    <property type="evidence" value="ECO:0007669"/>
    <property type="project" value="TreeGrafter"/>
</dbReference>
<dbReference type="PANTHER" id="PTHR11690">
    <property type="entry name" value="AMILORIDE-SENSITIVE SODIUM CHANNEL-RELATED"/>
    <property type="match status" value="1"/>
</dbReference>
<evidence type="ECO:0000313" key="13">
    <source>
        <dbReference type="EMBL" id="CAD5126311.1"/>
    </source>
</evidence>
<keyword evidence="3 11" id="KW-0894">Sodium channel</keyword>
<evidence type="ECO:0000256" key="7">
    <source>
        <dbReference type="ARBA" id="ARBA00023065"/>
    </source>
</evidence>
<gene>
    <name evidence="13" type="ORF">DGYR_LOCUS13559</name>
</gene>
<dbReference type="PRINTS" id="PR01078">
    <property type="entry name" value="AMINACHANNEL"/>
</dbReference>
<proteinExistence type="inferred from homology"/>
<comment type="caution">
    <text evidence="13">The sequence shown here is derived from an EMBL/GenBank/DDBJ whole genome shotgun (WGS) entry which is preliminary data.</text>
</comment>
<keyword evidence="5 12" id="KW-1133">Transmembrane helix</keyword>
<keyword evidence="6" id="KW-0915">Sodium</keyword>
<evidence type="ECO:0000256" key="4">
    <source>
        <dbReference type="ARBA" id="ARBA00022692"/>
    </source>
</evidence>
<dbReference type="Gene3D" id="1.10.287.770">
    <property type="entry name" value="YojJ-like"/>
    <property type="match status" value="1"/>
</dbReference>
<evidence type="ECO:0000256" key="2">
    <source>
        <dbReference type="ARBA" id="ARBA00022448"/>
    </source>
</evidence>
<keyword evidence="10 11" id="KW-0407">Ion channel</keyword>
<dbReference type="Pfam" id="PF00858">
    <property type="entry name" value="ASC"/>
    <property type="match status" value="2"/>
</dbReference>
<evidence type="ECO:0000313" key="14">
    <source>
        <dbReference type="Proteomes" id="UP000549394"/>
    </source>
</evidence>
<evidence type="ECO:0000256" key="1">
    <source>
        <dbReference type="ARBA" id="ARBA00004141"/>
    </source>
</evidence>
<evidence type="ECO:0000256" key="3">
    <source>
        <dbReference type="ARBA" id="ARBA00022461"/>
    </source>
</evidence>
<keyword evidence="9 11" id="KW-0739">Sodium transport</keyword>
<dbReference type="EMBL" id="CAJFCJ010000041">
    <property type="protein sequence ID" value="CAD5126311.1"/>
    <property type="molecule type" value="Genomic_DNA"/>
</dbReference>
<name>A0A7I8WDZ8_9ANNE</name>
<evidence type="ECO:0000256" key="10">
    <source>
        <dbReference type="ARBA" id="ARBA00023303"/>
    </source>
</evidence>
<dbReference type="InterPro" id="IPR001873">
    <property type="entry name" value="ENaC"/>
</dbReference>
<reference evidence="13 14" key="1">
    <citation type="submission" date="2020-08" db="EMBL/GenBank/DDBJ databases">
        <authorList>
            <person name="Hejnol A."/>
        </authorList>
    </citation>
    <scope>NUCLEOTIDE SEQUENCE [LARGE SCALE GENOMIC DNA]</scope>
</reference>
<dbReference type="Proteomes" id="UP000549394">
    <property type="component" value="Unassembled WGS sequence"/>
</dbReference>
<evidence type="ECO:0000256" key="12">
    <source>
        <dbReference type="SAM" id="Phobius"/>
    </source>
</evidence>
<keyword evidence="2 11" id="KW-0813">Transport</keyword>
<protein>
    <submittedName>
        <fullName evidence="13">DgyrCDS14464</fullName>
    </submittedName>
</protein>
<dbReference type="GO" id="GO:0015280">
    <property type="term" value="F:ligand-gated sodium channel activity"/>
    <property type="evidence" value="ECO:0007669"/>
    <property type="project" value="TreeGrafter"/>
</dbReference>
<keyword evidence="4 11" id="KW-0812">Transmembrane</keyword>
<evidence type="ECO:0000256" key="8">
    <source>
        <dbReference type="ARBA" id="ARBA00023136"/>
    </source>
</evidence>
<comment type="similarity">
    <text evidence="11">Belongs to the amiloride-sensitive sodium channel (TC 1.A.6) family.</text>
</comment>
<dbReference type="OrthoDB" id="6436100at2759"/>
<dbReference type="Gene3D" id="2.60.470.10">
    <property type="entry name" value="Acid-sensing ion channels like domains"/>
    <property type="match status" value="1"/>
</dbReference>
<keyword evidence="7 11" id="KW-0406">Ion transport</keyword>
<keyword evidence="8 12" id="KW-0472">Membrane</keyword>